<keyword evidence="1" id="KW-0732">Signal</keyword>
<dbReference type="InterPro" id="IPR030395">
    <property type="entry name" value="GP_PDE_dom"/>
</dbReference>
<reference evidence="4" key="1">
    <citation type="journal article" date="2019" name="Int. J. Syst. Evol. Microbiol.">
        <title>The Global Catalogue of Microorganisms (GCM) 10K type strain sequencing project: providing services to taxonomists for standard genome sequencing and annotation.</title>
        <authorList>
            <consortium name="The Broad Institute Genomics Platform"/>
            <consortium name="The Broad Institute Genome Sequencing Center for Infectious Disease"/>
            <person name="Wu L."/>
            <person name="Ma J."/>
        </authorList>
    </citation>
    <scope>NUCLEOTIDE SEQUENCE [LARGE SCALE GENOMIC DNA]</scope>
    <source>
        <strain evidence="4">KCTC 52232</strain>
    </source>
</reference>
<organism evidence="3 4">
    <name type="scientific">Mucilaginibacter antarcticus</name>
    <dbReference type="NCBI Taxonomy" id="1855725"/>
    <lineage>
        <taxon>Bacteria</taxon>
        <taxon>Pseudomonadati</taxon>
        <taxon>Bacteroidota</taxon>
        <taxon>Sphingobacteriia</taxon>
        <taxon>Sphingobacteriales</taxon>
        <taxon>Sphingobacteriaceae</taxon>
        <taxon>Mucilaginibacter</taxon>
    </lineage>
</organism>
<accession>A0ABW5XL28</accession>
<dbReference type="PROSITE" id="PS51704">
    <property type="entry name" value="GP_PDE"/>
    <property type="match status" value="1"/>
</dbReference>
<dbReference type="RefSeq" id="WP_377123713.1">
    <property type="nucleotide sequence ID" value="NZ_JBHUON010000003.1"/>
</dbReference>
<sequence length="305" mass="33972">MKNQTKALVIAVIGACALFACKTTKMAAEKKTYPSFFKIGHRGTRGLMPENTIPAMEVGLAEGANTVEIDVHITKDGKVIVYHDESFNPDYTLMPDGGPIPVGDRKKYTFYQNNYDVLRSFDIGTKPYPAYPKQKRTKTYAPLMGELVDAVDAYTKANKMAPAYFLIEVKSAEKTDGIDQPAPEEFMKIVMAELDTKKLGSRLIMQSFDMRPLQVLHRTHPNVALGYLTSDKTTTFEGDIAKLGFNPTFYNPTYKLVTADMVKKCHDKGILITPWTVNTVADMKAVKALGVDGIITDYPNFFRAL</sequence>
<name>A0ABW5XL28_9SPHI</name>
<evidence type="ECO:0000256" key="1">
    <source>
        <dbReference type="SAM" id="SignalP"/>
    </source>
</evidence>
<dbReference type="SUPFAM" id="SSF51695">
    <property type="entry name" value="PLC-like phosphodiesterases"/>
    <property type="match status" value="1"/>
</dbReference>
<proteinExistence type="predicted"/>
<feature type="chain" id="PRO_5047384424" evidence="1">
    <location>
        <begin position="28"/>
        <end position="305"/>
    </location>
</feature>
<gene>
    <name evidence="3" type="ORF">ACFSYC_03845</name>
</gene>
<feature type="domain" description="GP-PDE" evidence="2">
    <location>
        <begin position="36"/>
        <end position="305"/>
    </location>
</feature>
<dbReference type="Proteomes" id="UP001597601">
    <property type="component" value="Unassembled WGS sequence"/>
</dbReference>
<dbReference type="PROSITE" id="PS51257">
    <property type="entry name" value="PROKAR_LIPOPROTEIN"/>
    <property type="match status" value="1"/>
</dbReference>
<feature type="signal peptide" evidence="1">
    <location>
        <begin position="1"/>
        <end position="27"/>
    </location>
</feature>
<evidence type="ECO:0000259" key="2">
    <source>
        <dbReference type="PROSITE" id="PS51704"/>
    </source>
</evidence>
<dbReference type="PANTHER" id="PTHR46211">
    <property type="entry name" value="GLYCEROPHOSPHORYL DIESTER PHOSPHODIESTERASE"/>
    <property type="match status" value="1"/>
</dbReference>
<dbReference type="EMBL" id="JBHUON010000003">
    <property type="protein sequence ID" value="MFD2863812.1"/>
    <property type="molecule type" value="Genomic_DNA"/>
</dbReference>
<dbReference type="InterPro" id="IPR017946">
    <property type="entry name" value="PLC-like_Pdiesterase_TIM-brl"/>
</dbReference>
<dbReference type="Gene3D" id="3.20.20.190">
    <property type="entry name" value="Phosphatidylinositol (PI) phosphodiesterase"/>
    <property type="match status" value="1"/>
</dbReference>
<protein>
    <submittedName>
        <fullName evidence="3">Glycerophosphodiester phosphodiesterase family protein</fullName>
    </submittedName>
</protein>
<dbReference type="Pfam" id="PF03009">
    <property type="entry name" value="GDPD"/>
    <property type="match status" value="1"/>
</dbReference>
<keyword evidence="4" id="KW-1185">Reference proteome</keyword>
<comment type="caution">
    <text evidence="3">The sequence shown here is derived from an EMBL/GenBank/DDBJ whole genome shotgun (WGS) entry which is preliminary data.</text>
</comment>
<evidence type="ECO:0000313" key="4">
    <source>
        <dbReference type="Proteomes" id="UP001597601"/>
    </source>
</evidence>
<evidence type="ECO:0000313" key="3">
    <source>
        <dbReference type="EMBL" id="MFD2863812.1"/>
    </source>
</evidence>
<dbReference type="PANTHER" id="PTHR46211:SF14">
    <property type="entry name" value="GLYCEROPHOSPHODIESTER PHOSPHODIESTERASE"/>
    <property type="match status" value="1"/>
</dbReference>